<evidence type="ECO:0000256" key="1">
    <source>
        <dbReference type="PIRSR" id="PIRSR640198-1"/>
    </source>
</evidence>
<dbReference type="GO" id="GO:0005524">
    <property type="term" value="F:ATP binding"/>
    <property type="evidence" value="ECO:0007669"/>
    <property type="project" value="UniProtKB-KW"/>
</dbReference>
<keyword evidence="5" id="KW-1185">Reference proteome</keyword>
<proteinExistence type="predicted"/>
<dbReference type="InterPro" id="IPR036597">
    <property type="entry name" value="Fido-like_dom_sf"/>
</dbReference>
<feature type="domain" description="Fido" evidence="3">
    <location>
        <begin position="1"/>
        <end position="116"/>
    </location>
</feature>
<dbReference type="Proteomes" id="UP000593735">
    <property type="component" value="Chromosome"/>
</dbReference>
<keyword evidence="2" id="KW-0067">ATP-binding</keyword>
<dbReference type="AlphaFoldDB" id="A0A7S7RUQ1"/>
<dbReference type="InterPro" id="IPR040198">
    <property type="entry name" value="Fido_containing"/>
</dbReference>
<feature type="binding site" evidence="2">
    <location>
        <begin position="62"/>
        <end position="69"/>
    </location>
    <ligand>
        <name>ATP</name>
        <dbReference type="ChEBI" id="CHEBI:30616"/>
    </ligand>
</feature>
<evidence type="ECO:0000259" key="3">
    <source>
        <dbReference type="PROSITE" id="PS51459"/>
    </source>
</evidence>
<organism evidence="4 5">
    <name type="scientific">Thermophilibacter immobilis</name>
    <dbReference type="NCBI Taxonomy" id="2779519"/>
    <lineage>
        <taxon>Bacteria</taxon>
        <taxon>Bacillati</taxon>
        <taxon>Actinomycetota</taxon>
        <taxon>Coriobacteriia</taxon>
        <taxon>Coriobacteriales</taxon>
        <taxon>Atopobiaceae</taxon>
        <taxon>Thermophilibacter</taxon>
    </lineage>
</organism>
<dbReference type="PROSITE" id="PS51459">
    <property type="entry name" value="FIDO"/>
    <property type="match status" value="1"/>
</dbReference>
<gene>
    <name evidence="4" type="ORF">INP52_01405</name>
</gene>
<accession>A0A7S7RUQ1</accession>
<feature type="active site" evidence="1">
    <location>
        <position position="58"/>
    </location>
</feature>
<dbReference type="InterPro" id="IPR003812">
    <property type="entry name" value="Fido"/>
</dbReference>
<reference evidence="4 5" key="1">
    <citation type="submission" date="2020-10" db="EMBL/GenBank/DDBJ databases">
        <title>Olsenella immobilis sp.nov., isolated from the mud in a fermentation cellar used for the production of Chinese strong-flavoured liquor.</title>
        <authorList>
            <person name="Lu L."/>
        </authorList>
    </citation>
    <scope>NUCLEOTIDE SEQUENCE [LARGE SCALE GENOMIC DNA]</scope>
    <source>
        <strain evidence="4 5">LZLJ-2</strain>
    </source>
</reference>
<protein>
    <submittedName>
        <fullName evidence="4">Fic family protein</fullName>
    </submittedName>
</protein>
<evidence type="ECO:0000313" key="5">
    <source>
        <dbReference type="Proteomes" id="UP000593735"/>
    </source>
</evidence>
<name>A0A7S7RUQ1_9ACTN</name>
<dbReference type="PANTHER" id="PTHR13504">
    <property type="entry name" value="FIDO DOMAIN-CONTAINING PROTEIN DDB_G0283145"/>
    <property type="match status" value="1"/>
</dbReference>
<dbReference type="Gene3D" id="1.10.3290.10">
    <property type="entry name" value="Fido-like domain"/>
    <property type="match status" value="1"/>
</dbReference>
<evidence type="ECO:0000256" key="2">
    <source>
        <dbReference type="PIRSR" id="PIRSR640198-2"/>
    </source>
</evidence>
<sequence length="148" mass="16162">MGHGPEREVEHAAPFGAVEGVDLGLDAFVRLREVAGILPQDVLGATAADFHSRFERIHPFEDGNGRTGRILIDRGLIKSGLAPAVITKDVRAEYFGFITERDVLGLAGLLRSLVADENARIAAFEACKCRRAHSRLHPRRVLDRDPSG</sequence>
<dbReference type="PANTHER" id="PTHR13504:SF38">
    <property type="entry name" value="FIDO DOMAIN-CONTAINING PROTEIN"/>
    <property type="match status" value="1"/>
</dbReference>
<dbReference type="Pfam" id="PF02661">
    <property type="entry name" value="Fic"/>
    <property type="match status" value="1"/>
</dbReference>
<dbReference type="EMBL" id="CP063767">
    <property type="protein sequence ID" value="QOY61516.1"/>
    <property type="molecule type" value="Genomic_DNA"/>
</dbReference>
<keyword evidence="2" id="KW-0547">Nucleotide-binding</keyword>
<evidence type="ECO:0000313" key="4">
    <source>
        <dbReference type="EMBL" id="QOY61516.1"/>
    </source>
</evidence>
<dbReference type="SUPFAM" id="SSF140931">
    <property type="entry name" value="Fic-like"/>
    <property type="match status" value="1"/>
</dbReference>
<dbReference type="KEGG" id="tio:INP52_01405"/>